<evidence type="ECO:0000313" key="2">
    <source>
        <dbReference type="Proteomes" id="UP000178379"/>
    </source>
</evidence>
<accession>A0A1F6T4M3</accession>
<comment type="caution">
    <text evidence="1">The sequence shown here is derived from an EMBL/GenBank/DDBJ whole genome shotgun (WGS) entry which is preliminary data.</text>
</comment>
<dbReference type="InterPro" id="IPR014174">
    <property type="entry name" value="CRISPR-assoc_prot_Cas6/Cmx6"/>
</dbReference>
<dbReference type="STRING" id="1817756.A2140_01600"/>
<evidence type="ECO:0000313" key="1">
    <source>
        <dbReference type="EMBL" id="OGI40097.1"/>
    </source>
</evidence>
<gene>
    <name evidence="1" type="ORF">A2140_01600</name>
</gene>
<organism evidence="1 2">
    <name type="scientific">Candidatus Muproteobacteria bacterium RBG_16_62_13</name>
    <dbReference type="NCBI Taxonomy" id="1817756"/>
    <lineage>
        <taxon>Bacteria</taxon>
        <taxon>Pseudomonadati</taxon>
        <taxon>Pseudomonadota</taxon>
        <taxon>Candidatus Muproteobacteria</taxon>
    </lineage>
</organism>
<dbReference type="NCBIfam" id="TIGR02807">
    <property type="entry name" value="cas6_cmx6"/>
    <property type="match status" value="1"/>
</dbReference>
<proteinExistence type="predicted"/>
<dbReference type="Pfam" id="PF09559">
    <property type="entry name" value="Cas6"/>
    <property type="match status" value="1"/>
</dbReference>
<protein>
    <submittedName>
        <fullName evidence="1">Type I-MYXAN CRISPR-associated protein Cas6/Cmx6</fullName>
    </submittedName>
</protein>
<name>A0A1F6T4M3_9PROT</name>
<dbReference type="Proteomes" id="UP000178379">
    <property type="component" value="Unassembled WGS sequence"/>
</dbReference>
<dbReference type="AlphaFoldDB" id="A0A1F6T4M3"/>
<feature type="non-terminal residue" evidence="1">
    <location>
        <position position="1"/>
    </location>
</feature>
<dbReference type="EMBL" id="MFSQ01000066">
    <property type="protein sequence ID" value="OGI40097.1"/>
    <property type="molecule type" value="Genomic_DNA"/>
</dbReference>
<reference evidence="1 2" key="1">
    <citation type="journal article" date="2016" name="Nat. Commun.">
        <title>Thousands of microbial genomes shed light on interconnected biogeochemical processes in an aquifer system.</title>
        <authorList>
            <person name="Anantharaman K."/>
            <person name="Brown C.T."/>
            <person name="Hug L.A."/>
            <person name="Sharon I."/>
            <person name="Castelle C.J."/>
            <person name="Probst A.J."/>
            <person name="Thomas B.C."/>
            <person name="Singh A."/>
            <person name="Wilkins M.J."/>
            <person name="Karaoz U."/>
            <person name="Brodie E.L."/>
            <person name="Williams K.H."/>
            <person name="Hubbard S.S."/>
            <person name="Banfield J.F."/>
        </authorList>
    </citation>
    <scope>NUCLEOTIDE SEQUENCE [LARGE SCALE GENOMIC DNA]</scope>
</reference>
<sequence>EAGVLPIHVADSGNGWMRPERPDDLLYLSHRTRLVLRVPQHRVAEAQRLSGQALAIAGHAMKVGRATIRPLSTHTTLFSRYIAADAALAENAFLERMHADLAAMDVHPRKMLCGIERAIATPSKPVHTRSLMVAELTVEQSLRLQSRGLGALHHLGCGLFIPHKDIKEVKQVLD</sequence>